<evidence type="ECO:0000256" key="6">
    <source>
        <dbReference type="ARBA" id="ARBA00022679"/>
    </source>
</evidence>
<evidence type="ECO:0000256" key="1">
    <source>
        <dbReference type="ARBA" id="ARBA00004300"/>
    </source>
</evidence>
<comment type="caution">
    <text evidence="13">The sequence shown here is derived from an EMBL/GenBank/DDBJ whole genome shotgun (WGS) entry which is preliminary data.</text>
</comment>
<keyword evidence="10" id="KW-0963">Cytoplasm</keyword>
<dbReference type="PROSITE" id="PS50965">
    <property type="entry name" value="NERD"/>
    <property type="match status" value="1"/>
</dbReference>
<dbReference type="Pfam" id="PF08378">
    <property type="entry name" value="NERD"/>
    <property type="match status" value="1"/>
</dbReference>
<feature type="domain" description="NERD" evidence="12">
    <location>
        <begin position="16"/>
        <end position="129"/>
    </location>
</feature>
<keyword evidence="10" id="KW-0206">Cytoskeleton</keyword>
<dbReference type="GO" id="GO:0005813">
    <property type="term" value="C:centrosome"/>
    <property type="evidence" value="ECO:0007669"/>
    <property type="project" value="UniProtKB-SubCell"/>
</dbReference>
<name>M2Y0G4_9NOCA</name>
<feature type="domain" description="Protein kinase" evidence="11">
    <location>
        <begin position="210"/>
        <end position="496"/>
    </location>
</feature>
<dbReference type="PATRIC" id="fig|1278076.4.peg.842"/>
<keyword evidence="9" id="KW-0067">ATP-binding</keyword>
<dbReference type="PANTHER" id="PTHR43289:SF6">
    <property type="entry name" value="SERINE_THREONINE-PROTEIN KINASE NEKL-3"/>
    <property type="match status" value="1"/>
</dbReference>
<evidence type="ECO:0000256" key="9">
    <source>
        <dbReference type="ARBA" id="ARBA00022840"/>
    </source>
</evidence>
<keyword evidence="6" id="KW-0808">Transferase</keyword>
<feature type="domain" description="Protein kinase" evidence="11">
    <location>
        <begin position="518"/>
        <end position="773"/>
    </location>
</feature>
<dbReference type="Pfam" id="PF00069">
    <property type="entry name" value="Pkinase"/>
    <property type="match status" value="1"/>
</dbReference>
<dbReference type="InterPro" id="IPR011528">
    <property type="entry name" value="NERD"/>
</dbReference>
<dbReference type="GO" id="GO:0004674">
    <property type="term" value="F:protein serine/threonine kinase activity"/>
    <property type="evidence" value="ECO:0007669"/>
    <property type="project" value="UniProtKB-KW"/>
</dbReference>
<sequence>MRGQVQSDRWVEVSPSPFDHEREGLERIKEILPDAPPFRAWSNFEFRDNRGRWHEVDLLVLARDTLYLIELKYYSGILRGNDHVWTRGNRSEDSPLLLARKKAQYFSSLLKDRLAEKTGQKNLKGIIPFVQELVYLHHPDFVCALPTSSKINLYGIDGNDDRSRLPGISERLLAPATHGPVSEEKSLLIRDLMAAIGLAPRRQREVGSWVIDDQPLGDGDGWQDWPAFHHVDMERAARIRFYLPKPGATSAEEHARARGVEHEYKLLSRLKHDGLQVPVDVVKDKELGIGLVFPKSDTDVRLDLWLADHHGEMTLERQLELLTEVAEVVHYAHRHRVVHRTLNPRAIVVRDRKSGPQAQVTDWDTAGVLPANAETGVTRLSAGPLSLMAGSLSDQAKLFTSPEGVNPTDPARMDVFGLGALAFYLLTGGQSPATERGELLDRLRRDGGLDLAVELPQVPSILRQFVLDATDPSPAERISSVADFLERLEAVRSDLFRAEGETDPLDAKPGDELGDGRFVYKRRLGAGSTAVGILVVDRKAGDHERVLKVARDDEAAARLHAEAQVLGKLDDPRIVQLASEENVGGRAALVVHYAGRTTLAEELAAKGGRLSIDLLERWGTDLLQALVALERAGVVHRDLKPSNLGVHQSSPRADAHLRLFDFSMAGVDLRNTDAGTPPYLDPFLGVGGRTQYDTAAERYGAAVVLFEMATGAAPQYGPDPQANPATVQDDVTVAPSMFETPVAAGLTAYFTSALSRDVATRPDTAEEMLRDWRRVFTDLDAAPANADKTTRAVKVVAGTSLAAAGLSARAVSALAAAQVTTVGELLVLDSTRLNRLVAKEAKATRTEIRDRHRAWVKELGRSAAKPQDQQGLLGLDDAVALLVSAVGTGRAGTRRSAAELLLGVAGTLDAFASGNELASALKKSGPRGNQLLKELQSDWAENPATRELLDELIDVADQVLRDSGGVVAISTLTAEIRARLPQSAAATTDVMAPRLAERAAAGLLRLALDRLTEHETAEGTRRWVRRRHGGRLALVADDELLLAGAEAAGRRADDLMVATPISQVVPMGTAARELRGAFARAYAAAAGPDVPVPLPPDGRLVRLAAAISKFAAVSGRGELHSRSLGPSDALRIALAGLAQTEALSPTEIRARVAARFPELDRLPGRPALDAHIDRAGLGLTWDGTAYRYEQAAPPSETSLHTRTATYTGPPAGPVVSAATGEGGAARNSLVARSLAENGFLVFGVPVHRPGDHQVVARELVEAHEGEVLDVTGAIIDAMRAFSSERGVPWDLVRSADAAAAGSKDARGLRAVLEQVMPRVCAGLEERVFGDAAQARPLVLTEVSPLARYGYLDILARLADLSAPRRRPVWVVLPQMRGQRGALVDGQPIQLGSPGGQFVVYPVWKTGIVESEKV</sequence>
<keyword evidence="5" id="KW-0723">Serine/threonine-protein kinase</keyword>
<dbReference type="Gene3D" id="1.10.510.10">
    <property type="entry name" value="Transferase(Phosphotransferase) domain 1"/>
    <property type="match status" value="2"/>
</dbReference>
<organism evidence="13 14">
    <name type="scientific">Rhodococcus ruber BKS 20-38</name>
    <dbReference type="NCBI Taxonomy" id="1278076"/>
    <lineage>
        <taxon>Bacteria</taxon>
        <taxon>Bacillati</taxon>
        <taxon>Actinomycetota</taxon>
        <taxon>Actinomycetes</taxon>
        <taxon>Mycobacteriales</taxon>
        <taxon>Nocardiaceae</taxon>
        <taxon>Rhodococcus</taxon>
    </lineage>
</organism>
<evidence type="ECO:0000256" key="8">
    <source>
        <dbReference type="ARBA" id="ARBA00022777"/>
    </source>
</evidence>
<evidence type="ECO:0000256" key="3">
    <source>
        <dbReference type="ARBA" id="ARBA00010886"/>
    </source>
</evidence>
<dbReference type="SMART" id="SM00220">
    <property type="entry name" value="S_TKc"/>
    <property type="match status" value="1"/>
</dbReference>
<proteinExistence type="inferred from homology"/>
<evidence type="ECO:0000259" key="12">
    <source>
        <dbReference type="PROSITE" id="PS50965"/>
    </source>
</evidence>
<dbReference type="GO" id="GO:0000922">
    <property type="term" value="C:spindle pole"/>
    <property type="evidence" value="ECO:0007669"/>
    <property type="project" value="UniProtKB-SubCell"/>
</dbReference>
<dbReference type="InterPro" id="IPR049832">
    <property type="entry name" value="BREX_PglW"/>
</dbReference>
<dbReference type="InterPro" id="IPR011009">
    <property type="entry name" value="Kinase-like_dom_sf"/>
</dbReference>
<evidence type="ECO:0000256" key="4">
    <source>
        <dbReference type="ARBA" id="ARBA00012513"/>
    </source>
</evidence>
<dbReference type="GO" id="GO:0005524">
    <property type="term" value="F:ATP binding"/>
    <property type="evidence" value="ECO:0007669"/>
    <property type="project" value="UniProtKB-KW"/>
</dbReference>
<comment type="similarity">
    <text evidence="3">Belongs to the protein kinase superfamily. NEK Ser/Thr protein kinase family. NIMA subfamily.</text>
</comment>
<evidence type="ECO:0000256" key="10">
    <source>
        <dbReference type="ARBA" id="ARBA00023212"/>
    </source>
</evidence>
<evidence type="ECO:0000256" key="5">
    <source>
        <dbReference type="ARBA" id="ARBA00022527"/>
    </source>
</evidence>
<dbReference type="InterPro" id="IPR001245">
    <property type="entry name" value="Ser-Thr/Tyr_kinase_cat_dom"/>
</dbReference>
<dbReference type="EC" id="2.7.11.1" evidence="4"/>
<dbReference type="EMBL" id="AOEX01000019">
    <property type="protein sequence ID" value="EME66626.1"/>
    <property type="molecule type" value="Genomic_DNA"/>
</dbReference>
<dbReference type="Proteomes" id="UP000011731">
    <property type="component" value="Unassembled WGS sequence"/>
</dbReference>
<reference evidence="13 14" key="1">
    <citation type="journal article" date="2013" name="Genome Announc.">
        <title>Draft Genome Sequence of Rhodococcus ruber Strain BKS 20-38.</title>
        <authorList>
            <person name="Bala M."/>
            <person name="Kumar S."/>
            <person name="Raghava G.P."/>
            <person name="Mayilraj S."/>
        </authorList>
    </citation>
    <scope>NUCLEOTIDE SEQUENCE [LARGE SCALE GENOMIC DNA]</scope>
    <source>
        <strain evidence="13 14">BKS 20-38</strain>
    </source>
</reference>
<evidence type="ECO:0000313" key="14">
    <source>
        <dbReference type="Proteomes" id="UP000011731"/>
    </source>
</evidence>
<dbReference type="SUPFAM" id="SSF56112">
    <property type="entry name" value="Protein kinase-like (PK-like)"/>
    <property type="match status" value="2"/>
</dbReference>
<evidence type="ECO:0000256" key="2">
    <source>
        <dbReference type="ARBA" id="ARBA00004647"/>
    </source>
</evidence>
<accession>M2Y0G4</accession>
<evidence type="ECO:0000259" key="11">
    <source>
        <dbReference type="PROSITE" id="PS50011"/>
    </source>
</evidence>
<dbReference type="InterPro" id="IPR000719">
    <property type="entry name" value="Prot_kinase_dom"/>
</dbReference>
<keyword evidence="14" id="KW-1185">Reference proteome</keyword>
<evidence type="ECO:0000256" key="7">
    <source>
        <dbReference type="ARBA" id="ARBA00022741"/>
    </source>
</evidence>
<dbReference type="NCBIfam" id="NF033442">
    <property type="entry name" value="BREX_PglW"/>
    <property type="match status" value="1"/>
</dbReference>
<comment type="subcellular location">
    <subcellularLocation>
        <location evidence="1">Cytoplasm</location>
        <location evidence="1">Cytoskeleton</location>
        <location evidence="1">Microtubule organizing center</location>
        <location evidence="1">Centrosome</location>
    </subcellularLocation>
    <subcellularLocation>
        <location evidence="2">Cytoplasm</location>
        <location evidence="2">Cytoskeleton</location>
        <location evidence="2">Spindle pole</location>
    </subcellularLocation>
</comment>
<dbReference type="PROSITE" id="PS50011">
    <property type="entry name" value="PROTEIN_KINASE_DOM"/>
    <property type="match status" value="2"/>
</dbReference>
<dbReference type="PANTHER" id="PTHR43289">
    <property type="entry name" value="MITOGEN-ACTIVATED PROTEIN KINASE KINASE KINASE 20-RELATED"/>
    <property type="match status" value="1"/>
</dbReference>
<protein>
    <recommendedName>
        <fullName evidence="4">non-specific serine/threonine protein kinase</fullName>
        <ecNumber evidence="4">2.7.11.1</ecNumber>
    </recommendedName>
</protein>
<dbReference type="Pfam" id="PF07714">
    <property type="entry name" value="PK_Tyr_Ser-Thr"/>
    <property type="match status" value="1"/>
</dbReference>
<gene>
    <name evidence="13" type="ORF">G352_04051</name>
</gene>
<evidence type="ECO:0000313" key="13">
    <source>
        <dbReference type="EMBL" id="EME66626.1"/>
    </source>
</evidence>
<keyword evidence="8 13" id="KW-0418">Kinase</keyword>
<keyword evidence="7" id="KW-0547">Nucleotide-binding</keyword>